<proteinExistence type="inferred from homology"/>
<evidence type="ECO:0000259" key="9">
    <source>
        <dbReference type="Pfam" id="PF02799"/>
    </source>
</evidence>
<evidence type="ECO:0000256" key="3">
    <source>
        <dbReference type="ARBA" id="ARBA00022679"/>
    </source>
</evidence>
<evidence type="ECO:0000256" key="5">
    <source>
        <dbReference type="RuleBase" id="RU000586"/>
    </source>
</evidence>
<evidence type="ECO:0000259" key="8">
    <source>
        <dbReference type="Pfam" id="PF01233"/>
    </source>
</evidence>
<dbReference type="EMBL" id="AMZH03003918">
    <property type="protein sequence ID" value="RRT70743.1"/>
    <property type="molecule type" value="Genomic_DNA"/>
</dbReference>
<dbReference type="Pfam" id="PF01233">
    <property type="entry name" value="NMT"/>
    <property type="match status" value="1"/>
</dbReference>
<feature type="domain" description="Glycylpeptide N-tetradecanoyltransferase N-terminal" evidence="8">
    <location>
        <begin position="82"/>
        <end position="241"/>
    </location>
</feature>
<dbReference type="InterPro" id="IPR022676">
    <property type="entry name" value="NMT_N"/>
</dbReference>
<dbReference type="GO" id="GO:0005737">
    <property type="term" value="C:cytoplasm"/>
    <property type="evidence" value="ECO:0007669"/>
    <property type="project" value="TreeGrafter"/>
</dbReference>
<dbReference type="InterPro" id="IPR016181">
    <property type="entry name" value="Acyl_CoA_acyltransferase"/>
</dbReference>
<evidence type="ECO:0000256" key="1">
    <source>
        <dbReference type="ARBA" id="ARBA00009469"/>
    </source>
</evidence>
<organism evidence="10 11">
    <name type="scientific">Ensete ventricosum</name>
    <name type="common">Abyssinian banana</name>
    <name type="synonym">Musa ensete</name>
    <dbReference type="NCBI Taxonomy" id="4639"/>
    <lineage>
        <taxon>Eukaryota</taxon>
        <taxon>Viridiplantae</taxon>
        <taxon>Streptophyta</taxon>
        <taxon>Embryophyta</taxon>
        <taxon>Tracheophyta</taxon>
        <taxon>Spermatophyta</taxon>
        <taxon>Magnoliopsida</taxon>
        <taxon>Liliopsida</taxon>
        <taxon>Zingiberales</taxon>
        <taxon>Musaceae</taxon>
        <taxon>Ensete</taxon>
    </lineage>
</organism>
<keyword evidence="3 5" id="KW-0808">Transferase</keyword>
<evidence type="ECO:0000256" key="7">
    <source>
        <dbReference type="SAM" id="MobiDB-lite"/>
    </source>
</evidence>
<dbReference type="PANTHER" id="PTHR11377">
    <property type="entry name" value="N-MYRISTOYL TRANSFERASE"/>
    <property type="match status" value="1"/>
</dbReference>
<sequence length="445" mass="50445">MVDGDNGSSSSPGDEQIPGQDPQHGTDTAAALVAAAEGDGVVESLARRIQETVAVGMRHRFWETQPVGQFKDTGDTSLTEGPIEPPAPLSAVKPEPYNLPALYEWTTCDTDDEETCAEVYNLLTNNYVEDDENMFRFNYSKEFLQWALRPPGYFKAWHIGVRVKATKKLVAFITGVPARIRVRDEVVRMAEVNFLCVHKKLRSKRLAPVMIKEVTRRVHLENIWQAAYTAGVVLPTPFTTCRYWHRSLNPKKLIDVGFSQLGARMTMNRTIRLYKLPGSTATPGLRKMELRDVPAVTRLLREYLSQFVVAPDLDENDVEHWLLPLENVVESYVVESPETHEVTDFFSFYSLPSSILGNQNYSVLKAAYSYYNVAKTTPLLQLMNDALIVAKQKDYDVFNALNVMHNETFLKELKFGPGDGQLHYYLYNYRVRNALRPSELGLVLL</sequence>
<evidence type="ECO:0000256" key="2">
    <source>
        <dbReference type="ARBA" id="ARBA00012923"/>
    </source>
</evidence>
<dbReference type="PROSITE" id="PS00976">
    <property type="entry name" value="NMT_2"/>
    <property type="match status" value="1"/>
</dbReference>
<evidence type="ECO:0000313" key="11">
    <source>
        <dbReference type="Proteomes" id="UP000287651"/>
    </source>
</evidence>
<dbReference type="Pfam" id="PF02799">
    <property type="entry name" value="NMT_C"/>
    <property type="match status" value="1"/>
</dbReference>
<dbReference type="PANTHER" id="PTHR11377:SF5">
    <property type="entry name" value="GLYCYLPEPTIDE N-TETRADECANOYLTRANSFERASE"/>
    <property type="match status" value="1"/>
</dbReference>
<feature type="region of interest" description="Disordered" evidence="7">
    <location>
        <begin position="68"/>
        <end position="90"/>
    </location>
</feature>
<dbReference type="AlphaFoldDB" id="A0A427A3I4"/>
<feature type="compositionally biased region" description="Low complexity" evidence="7">
    <location>
        <begin position="1"/>
        <end position="14"/>
    </location>
</feature>
<feature type="domain" description="Glycylpeptide N-tetradecanoyltransferase C-terminal" evidence="9">
    <location>
        <begin position="255"/>
        <end position="435"/>
    </location>
</feature>
<dbReference type="PIRSF" id="PIRSF015892">
    <property type="entry name" value="N-myristl_transf"/>
    <property type="match status" value="1"/>
</dbReference>
<name>A0A427A3I4_ENSVE</name>
<dbReference type="InterPro" id="IPR022678">
    <property type="entry name" value="NMT_CS"/>
</dbReference>
<dbReference type="SUPFAM" id="SSF55729">
    <property type="entry name" value="Acyl-CoA N-acyltransferases (Nat)"/>
    <property type="match status" value="2"/>
</dbReference>
<protein>
    <recommendedName>
        <fullName evidence="2 5">Glycylpeptide N-tetradecanoyltransferase</fullName>
        <ecNumber evidence="2 5">2.3.1.97</ecNumber>
    </recommendedName>
</protein>
<reference evidence="10 11" key="1">
    <citation type="journal article" date="2014" name="Agronomy (Basel)">
        <title>A Draft Genome Sequence for Ensete ventricosum, the Drought-Tolerant Tree Against Hunger.</title>
        <authorList>
            <person name="Harrison J."/>
            <person name="Moore K.A."/>
            <person name="Paszkiewicz K."/>
            <person name="Jones T."/>
            <person name="Grant M."/>
            <person name="Ambacheew D."/>
            <person name="Muzemil S."/>
            <person name="Studholme D.J."/>
        </authorList>
    </citation>
    <scope>NUCLEOTIDE SEQUENCE [LARGE SCALE GENOMIC DNA]</scope>
</reference>
<dbReference type="InterPro" id="IPR000903">
    <property type="entry name" value="NMT"/>
</dbReference>
<evidence type="ECO:0000256" key="4">
    <source>
        <dbReference type="ARBA" id="ARBA00023315"/>
    </source>
</evidence>
<dbReference type="PROSITE" id="PS00975">
    <property type="entry name" value="NMT_1"/>
    <property type="match status" value="1"/>
</dbReference>
<evidence type="ECO:0000256" key="6">
    <source>
        <dbReference type="RuleBase" id="RU004178"/>
    </source>
</evidence>
<dbReference type="FunFam" id="3.40.630.170:FF:000002">
    <property type="entry name" value="Glycylpeptide N-tetradecanoyltransferase"/>
    <property type="match status" value="1"/>
</dbReference>
<dbReference type="Gene3D" id="3.40.630.170">
    <property type="match status" value="1"/>
</dbReference>
<comment type="catalytic activity">
    <reaction evidence="5">
        <text>N-terminal glycyl-[protein] + tetradecanoyl-CoA = N-tetradecanoylglycyl-[protein] + CoA + H(+)</text>
        <dbReference type="Rhea" id="RHEA:15521"/>
        <dbReference type="Rhea" id="RHEA-COMP:12666"/>
        <dbReference type="Rhea" id="RHEA-COMP:12667"/>
        <dbReference type="ChEBI" id="CHEBI:15378"/>
        <dbReference type="ChEBI" id="CHEBI:57287"/>
        <dbReference type="ChEBI" id="CHEBI:57385"/>
        <dbReference type="ChEBI" id="CHEBI:64723"/>
        <dbReference type="ChEBI" id="CHEBI:133050"/>
        <dbReference type="EC" id="2.3.1.97"/>
    </reaction>
</comment>
<gene>
    <name evidence="10" type="ORF">B296_00033346</name>
</gene>
<comment type="function">
    <text evidence="5">Adds a myristoyl group to the N-terminal glycine residue of certain cellular proteins.</text>
</comment>
<dbReference type="GO" id="GO:0004379">
    <property type="term" value="F:glycylpeptide N-tetradecanoyltransferase activity"/>
    <property type="evidence" value="ECO:0007669"/>
    <property type="project" value="UniProtKB-EC"/>
</dbReference>
<accession>A0A427A3I4</accession>
<keyword evidence="4 5" id="KW-0012">Acyltransferase</keyword>
<dbReference type="EC" id="2.3.1.97" evidence="2 5"/>
<comment type="caution">
    <text evidence="10">The sequence shown here is derived from an EMBL/GenBank/DDBJ whole genome shotgun (WGS) entry which is preliminary data.</text>
</comment>
<dbReference type="InterPro" id="IPR022677">
    <property type="entry name" value="NMT_C"/>
</dbReference>
<dbReference type="FunFam" id="3.40.630.30:FF:000042">
    <property type="entry name" value="Glycylpeptide N-tetradecanoyltransferase"/>
    <property type="match status" value="1"/>
</dbReference>
<comment type="similarity">
    <text evidence="1 6">Belongs to the NMT family.</text>
</comment>
<evidence type="ECO:0000313" key="10">
    <source>
        <dbReference type="EMBL" id="RRT70743.1"/>
    </source>
</evidence>
<feature type="region of interest" description="Disordered" evidence="7">
    <location>
        <begin position="1"/>
        <end position="25"/>
    </location>
</feature>
<dbReference type="Proteomes" id="UP000287651">
    <property type="component" value="Unassembled WGS sequence"/>
</dbReference>